<sequence length="115" mass="13124">MPNSDLEADAPRLFFEIVLEYAVMSICRRAHRVEDRFSDKSRSPLNGYSRKTSTNPRSHANLHSSTTGVLALGAIDFCTPRRTNADRARRRSNRRLIRTAHPAALHPTRDRKIIL</sequence>
<keyword evidence="3" id="KW-1185">Reference proteome</keyword>
<dbReference type="EMBL" id="VIGI01000011">
    <property type="protein sequence ID" value="KAB8293904.1"/>
    <property type="molecule type" value="Genomic_DNA"/>
</dbReference>
<evidence type="ECO:0000256" key="1">
    <source>
        <dbReference type="SAM" id="MobiDB-lite"/>
    </source>
</evidence>
<dbReference type="Proteomes" id="UP000326757">
    <property type="component" value="Unassembled WGS sequence"/>
</dbReference>
<accession>A0A5N6JXM0</accession>
<name>A0A5N6JXM0_MONLA</name>
<comment type="caution">
    <text evidence="2">The sequence shown here is derived from an EMBL/GenBank/DDBJ whole genome shotgun (WGS) entry which is preliminary data.</text>
</comment>
<evidence type="ECO:0000313" key="3">
    <source>
        <dbReference type="Proteomes" id="UP000326757"/>
    </source>
</evidence>
<feature type="compositionally biased region" description="Polar residues" evidence="1">
    <location>
        <begin position="43"/>
        <end position="62"/>
    </location>
</feature>
<evidence type="ECO:0000313" key="2">
    <source>
        <dbReference type="EMBL" id="KAB8293904.1"/>
    </source>
</evidence>
<reference evidence="2 3" key="1">
    <citation type="submission" date="2019-06" db="EMBL/GenBank/DDBJ databases">
        <title>Genome Sequence of the Brown Rot Fungal Pathogen Monilinia laxa.</title>
        <authorList>
            <person name="De Miccolis Angelini R.M."/>
            <person name="Landi L."/>
            <person name="Abate D."/>
            <person name="Pollastro S."/>
            <person name="Romanazzi G."/>
            <person name="Faretra F."/>
        </authorList>
    </citation>
    <scope>NUCLEOTIDE SEQUENCE [LARGE SCALE GENOMIC DNA]</scope>
    <source>
        <strain evidence="2 3">Mlax316</strain>
    </source>
</reference>
<gene>
    <name evidence="2" type="ORF">EYC80_009380</name>
</gene>
<feature type="region of interest" description="Disordered" evidence="1">
    <location>
        <begin position="37"/>
        <end position="62"/>
    </location>
</feature>
<organism evidence="2 3">
    <name type="scientific">Monilinia laxa</name>
    <name type="common">Brown rot fungus</name>
    <name type="synonym">Sclerotinia laxa</name>
    <dbReference type="NCBI Taxonomy" id="61186"/>
    <lineage>
        <taxon>Eukaryota</taxon>
        <taxon>Fungi</taxon>
        <taxon>Dikarya</taxon>
        <taxon>Ascomycota</taxon>
        <taxon>Pezizomycotina</taxon>
        <taxon>Leotiomycetes</taxon>
        <taxon>Helotiales</taxon>
        <taxon>Sclerotiniaceae</taxon>
        <taxon>Monilinia</taxon>
    </lineage>
</organism>
<protein>
    <submittedName>
        <fullName evidence="2">Uncharacterized protein</fullName>
    </submittedName>
</protein>
<proteinExistence type="predicted"/>
<dbReference type="AlphaFoldDB" id="A0A5N6JXM0"/>